<evidence type="ECO:0000256" key="1">
    <source>
        <dbReference type="ARBA" id="ARBA00010838"/>
    </source>
</evidence>
<evidence type="ECO:0000256" key="2">
    <source>
        <dbReference type="ARBA" id="ARBA00022801"/>
    </source>
</evidence>
<dbReference type="Proteomes" id="UP001056429">
    <property type="component" value="Unassembled WGS sequence"/>
</dbReference>
<dbReference type="GO" id="GO:0008422">
    <property type="term" value="F:beta-glucosidase activity"/>
    <property type="evidence" value="ECO:0007669"/>
    <property type="project" value="TreeGrafter"/>
</dbReference>
<dbReference type="Pfam" id="PF00232">
    <property type="entry name" value="Glyco_hydro_1"/>
    <property type="match status" value="1"/>
</dbReference>
<protein>
    <submittedName>
        <fullName evidence="5">Glycoside hydrolase family 1 protein</fullName>
    </submittedName>
</protein>
<evidence type="ECO:0000256" key="3">
    <source>
        <dbReference type="ARBA" id="ARBA00023295"/>
    </source>
</evidence>
<keyword evidence="3" id="KW-0326">Glycosidase</keyword>
<dbReference type="GO" id="GO:0005975">
    <property type="term" value="P:carbohydrate metabolic process"/>
    <property type="evidence" value="ECO:0007669"/>
    <property type="project" value="InterPro"/>
</dbReference>
<dbReference type="EMBL" id="JAGSOJ010000001">
    <property type="protein sequence ID" value="MCM1989585.1"/>
    <property type="molecule type" value="Genomic_DNA"/>
</dbReference>
<dbReference type="PRINTS" id="PR00131">
    <property type="entry name" value="GLHYDRLASE1"/>
</dbReference>
<dbReference type="RefSeq" id="WP_250858576.1">
    <property type="nucleotide sequence ID" value="NZ_JAGSOJ010000001.1"/>
</dbReference>
<reference evidence="5" key="1">
    <citation type="journal article" date="2021" name="mSystems">
        <title>Bacteria and Archaea Synergistically Convert Glycine Betaine to Biogenic Methane in the Formosa Cold Seep of the South China Sea.</title>
        <authorList>
            <person name="Li L."/>
            <person name="Zhang W."/>
            <person name="Zhang S."/>
            <person name="Song L."/>
            <person name="Sun Q."/>
            <person name="Zhang H."/>
            <person name="Xiang H."/>
            <person name="Dong X."/>
        </authorList>
    </citation>
    <scope>NUCLEOTIDE SEQUENCE</scope>
    <source>
        <strain evidence="5">ZWT</strain>
    </source>
</reference>
<accession>A0A9J6P0E1</accession>
<comment type="caution">
    <text evidence="5">The sequence shown here is derived from an EMBL/GenBank/DDBJ whole genome shotgun (WGS) entry which is preliminary data.</text>
</comment>
<keyword evidence="2 5" id="KW-0378">Hydrolase</keyword>
<comment type="similarity">
    <text evidence="1 4">Belongs to the glycosyl hydrolase 1 family.</text>
</comment>
<evidence type="ECO:0000313" key="6">
    <source>
        <dbReference type="Proteomes" id="UP001056429"/>
    </source>
</evidence>
<evidence type="ECO:0000256" key="4">
    <source>
        <dbReference type="RuleBase" id="RU003690"/>
    </source>
</evidence>
<dbReference type="AlphaFoldDB" id="A0A9J6P0E1"/>
<dbReference type="Gene3D" id="3.20.20.80">
    <property type="entry name" value="Glycosidases"/>
    <property type="match status" value="1"/>
</dbReference>
<sequence>MKGFSFSRDILLGSATASVQIEGGDKNNNWYRWSEKGKIANGESSIDGCDHWRLFKEDIELLKELKQETYRMSVEWARIEPVQGEFNKQAMARYREEIELLVEAGIIPVVTLHHFSEPIWFEDIGGWNNKKSPEIFEKFTEFVVENLKDLVEDWATINEPNVYLQGRSLEGNFPPGKTSTLEYFKGAGNLIKGHILAYKKIHEIIPKAKVGVVIHYAYFDTKDNKFGTRIAKKIVARNFHDIFIKGMFEGRLLFPLGLFVKGVELGNYCDYIGINYYSRHGVKTSGKIGMLFSQIYVFQNSMYNDLGWEIYPEGLSKGIEELYSQYKLPVWITENGTPDHKDEFRGKFIYDHLKEVNKLLEKGIPVERYYHWSTMDNFEWDLGYSPRFGLVEIDYNNMERKIRKSGEFYRDIIQKKGVTEDMIEKYLKVESAHESRR</sequence>
<proteinExistence type="inferred from homology"/>
<dbReference type="InterPro" id="IPR017853">
    <property type="entry name" value="GH"/>
</dbReference>
<dbReference type="SUPFAM" id="SSF51445">
    <property type="entry name" value="(Trans)glycosidases"/>
    <property type="match status" value="1"/>
</dbReference>
<keyword evidence="6" id="KW-1185">Reference proteome</keyword>
<gene>
    <name evidence="5" type="ORF">KDK92_07515</name>
</gene>
<dbReference type="PANTHER" id="PTHR10353:SF209">
    <property type="entry name" value="GALACTOLIPID GALACTOSYLTRANSFERASE SFR2, CHLOROPLASTIC"/>
    <property type="match status" value="1"/>
</dbReference>
<reference evidence="5" key="2">
    <citation type="submission" date="2021-04" db="EMBL/GenBank/DDBJ databases">
        <authorList>
            <person name="Dong X."/>
        </authorList>
    </citation>
    <scope>NUCLEOTIDE SEQUENCE</scope>
    <source>
        <strain evidence="5">ZWT</strain>
    </source>
</reference>
<evidence type="ECO:0000313" key="5">
    <source>
        <dbReference type="EMBL" id="MCM1989585.1"/>
    </source>
</evidence>
<name>A0A9J6P0E1_9CLOT</name>
<organism evidence="5 6">
    <name type="scientific">Oceanirhabdus seepicola</name>
    <dbReference type="NCBI Taxonomy" id="2828781"/>
    <lineage>
        <taxon>Bacteria</taxon>
        <taxon>Bacillati</taxon>
        <taxon>Bacillota</taxon>
        <taxon>Clostridia</taxon>
        <taxon>Eubacteriales</taxon>
        <taxon>Clostridiaceae</taxon>
        <taxon>Oceanirhabdus</taxon>
    </lineage>
</organism>
<dbReference type="PANTHER" id="PTHR10353">
    <property type="entry name" value="GLYCOSYL HYDROLASE"/>
    <property type="match status" value="1"/>
</dbReference>
<dbReference type="InterPro" id="IPR001360">
    <property type="entry name" value="Glyco_hydro_1"/>
</dbReference>